<dbReference type="RefSeq" id="WP_179517369.1">
    <property type="nucleotide sequence ID" value="NZ_JACCAC010000001.1"/>
</dbReference>
<proteinExistence type="predicted"/>
<comment type="caution">
    <text evidence="2">The sequence shown here is derived from an EMBL/GenBank/DDBJ whole genome shotgun (WGS) entry which is preliminary data.</text>
</comment>
<dbReference type="InterPro" id="IPR025559">
    <property type="entry name" value="Eis_dom"/>
</dbReference>
<dbReference type="InterPro" id="IPR041380">
    <property type="entry name" value="Acetyltransf_17"/>
</dbReference>
<feature type="domain" description="N-acetyltransferase" evidence="1">
    <location>
        <begin position="5"/>
        <end position="152"/>
    </location>
</feature>
<dbReference type="Pfam" id="PF13530">
    <property type="entry name" value="SCP2_2"/>
    <property type="match status" value="1"/>
</dbReference>
<dbReference type="EMBL" id="JACCAC010000001">
    <property type="protein sequence ID" value="NYG54817.1"/>
    <property type="molecule type" value="Genomic_DNA"/>
</dbReference>
<dbReference type="PROSITE" id="PS51186">
    <property type="entry name" value="GNAT"/>
    <property type="match status" value="1"/>
</dbReference>
<dbReference type="Gene3D" id="3.40.630.30">
    <property type="match status" value="2"/>
</dbReference>
<dbReference type="GO" id="GO:0034069">
    <property type="term" value="F:aminoglycoside N-acetyltransferase activity"/>
    <property type="evidence" value="ECO:0007669"/>
    <property type="project" value="TreeGrafter"/>
</dbReference>
<evidence type="ECO:0000259" key="1">
    <source>
        <dbReference type="PROSITE" id="PS51186"/>
    </source>
</evidence>
<dbReference type="Proteomes" id="UP000544110">
    <property type="component" value="Unassembled WGS sequence"/>
</dbReference>
<dbReference type="AlphaFoldDB" id="A0A7Y9RQR7"/>
<accession>A0A7Y9RQR7</accession>
<dbReference type="SUPFAM" id="SSF55729">
    <property type="entry name" value="Acyl-CoA N-acyltransferases (Nat)"/>
    <property type="match status" value="1"/>
</dbReference>
<dbReference type="InterPro" id="IPR051554">
    <property type="entry name" value="Acetyltransferase_Eis"/>
</dbReference>
<dbReference type="PANTHER" id="PTHR37817:SF1">
    <property type="entry name" value="N-ACETYLTRANSFERASE EIS"/>
    <property type="match status" value="1"/>
</dbReference>
<dbReference type="InterPro" id="IPR036527">
    <property type="entry name" value="SCP2_sterol-bd_dom_sf"/>
</dbReference>
<evidence type="ECO:0000313" key="2">
    <source>
        <dbReference type="EMBL" id="NYG54817.1"/>
    </source>
</evidence>
<reference evidence="2 3" key="1">
    <citation type="submission" date="2020-07" db="EMBL/GenBank/DDBJ databases">
        <title>Sequencing the genomes of 1000 actinobacteria strains.</title>
        <authorList>
            <person name="Klenk H.-P."/>
        </authorList>
    </citation>
    <scope>NUCLEOTIDE SEQUENCE [LARGE SCALE GENOMIC DNA]</scope>
    <source>
        <strain evidence="2 3">DSM 24552</strain>
    </source>
</reference>
<protein>
    <submittedName>
        <fullName evidence="2">Putative acetyltransferase</fullName>
    </submittedName>
</protein>
<dbReference type="Gene3D" id="3.30.1050.10">
    <property type="entry name" value="SCP2 sterol-binding domain"/>
    <property type="match status" value="1"/>
</dbReference>
<dbReference type="InterPro" id="IPR016181">
    <property type="entry name" value="Acyl_CoA_acyltransferase"/>
</dbReference>
<dbReference type="InterPro" id="IPR000182">
    <property type="entry name" value="GNAT_dom"/>
</dbReference>
<evidence type="ECO:0000313" key="3">
    <source>
        <dbReference type="Proteomes" id="UP000544110"/>
    </source>
</evidence>
<dbReference type="GO" id="GO:0030649">
    <property type="term" value="P:aminoglycoside antibiotic catabolic process"/>
    <property type="evidence" value="ECO:0007669"/>
    <property type="project" value="TreeGrafter"/>
</dbReference>
<gene>
    <name evidence="2" type="ORF">BJ989_001121</name>
</gene>
<keyword evidence="3" id="KW-1185">Reference proteome</keyword>
<name>A0A7Y9RQR7_9ACTN</name>
<dbReference type="Pfam" id="PF13527">
    <property type="entry name" value="Acetyltransf_9"/>
    <property type="match status" value="1"/>
</dbReference>
<dbReference type="SUPFAM" id="SSF55718">
    <property type="entry name" value="SCP-like"/>
    <property type="match status" value="1"/>
</dbReference>
<dbReference type="Pfam" id="PF17668">
    <property type="entry name" value="Acetyltransf_17"/>
    <property type="match status" value="1"/>
</dbReference>
<sequence>MTPHRETRPLTRADFEQTTALSREAFGEPLPGTPPLDPAAFPRPGMHSWGTFEDGRLVAKVVEREYHSWWAGARVPTNGIAGVTVAAEHRGGGHLAPLLREVLGAGLRERGEAVSTLYPTAPGIYRGLGYELVTSLDTVEVPAAALARVRAPEGVTLRRATVADVPALRAAYDRWAARQHGPLVRRGPSWPATDAELLADVTGTTLALGRDEEVLGYAAWRRGQGYDDTAVLEVDDLVVRHVDAARALWAFLGSFSSVVGKVRVQTSGTDAARLVLPTVHWSVVGSHPYMLRVHDLVEAVRARALTGLPVPDAAVALEVAGDRLGTLDGGYALRVVDGAVACERADARAGALRLTPQGLALLWAGAWSVGALRDAGLAAGGDEADDALLDAVWSAGARGAALHVRDYF</sequence>
<dbReference type="PANTHER" id="PTHR37817">
    <property type="entry name" value="N-ACETYLTRANSFERASE EIS"/>
    <property type="match status" value="1"/>
</dbReference>
<keyword evidence="2" id="KW-0808">Transferase</keyword>
<organism evidence="2 3">
    <name type="scientific">Nocardioides perillae</name>
    <dbReference type="NCBI Taxonomy" id="1119534"/>
    <lineage>
        <taxon>Bacteria</taxon>
        <taxon>Bacillati</taxon>
        <taxon>Actinomycetota</taxon>
        <taxon>Actinomycetes</taxon>
        <taxon>Propionibacteriales</taxon>
        <taxon>Nocardioidaceae</taxon>
        <taxon>Nocardioides</taxon>
    </lineage>
</organism>